<proteinExistence type="predicted"/>
<organism evidence="1 2">
    <name type="scientific">Ambispora leptoticha</name>
    <dbReference type="NCBI Taxonomy" id="144679"/>
    <lineage>
        <taxon>Eukaryota</taxon>
        <taxon>Fungi</taxon>
        <taxon>Fungi incertae sedis</taxon>
        <taxon>Mucoromycota</taxon>
        <taxon>Glomeromycotina</taxon>
        <taxon>Glomeromycetes</taxon>
        <taxon>Archaeosporales</taxon>
        <taxon>Ambisporaceae</taxon>
        <taxon>Ambispora</taxon>
    </lineage>
</organism>
<protein>
    <submittedName>
        <fullName evidence="1">315_t:CDS:1</fullName>
    </submittedName>
</protein>
<dbReference type="AlphaFoldDB" id="A0A9N9FPI1"/>
<reference evidence="1" key="1">
    <citation type="submission" date="2021-06" db="EMBL/GenBank/DDBJ databases">
        <authorList>
            <person name="Kallberg Y."/>
            <person name="Tangrot J."/>
            <person name="Rosling A."/>
        </authorList>
    </citation>
    <scope>NUCLEOTIDE SEQUENCE</scope>
    <source>
        <strain evidence="1">FL130A</strain>
    </source>
</reference>
<dbReference type="EMBL" id="CAJVPS010001687">
    <property type="protein sequence ID" value="CAG8547444.1"/>
    <property type="molecule type" value="Genomic_DNA"/>
</dbReference>
<dbReference type="OrthoDB" id="2363413at2759"/>
<accession>A0A9N9FPI1</accession>
<name>A0A9N9FPI1_9GLOM</name>
<comment type="caution">
    <text evidence="1">The sequence shown here is derived from an EMBL/GenBank/DDBJ whole genome shotgun (WGS) entry which is preliminary data.</text>
</comment>
<dbReference type="SUPFAM" id="SSF81383">
    <property type="entry name" value="F-box domain"/>
    <property type="match status" value="1"/>
</dbReference>
<evidence type="ECO:0000313" key="2">
    <source>
        <dbReference type="Proteomes" id="UP000789508"/>
    </source>
</evidence>
<keyword evidence="2" id="KW-1185">Reference proteome</keyword>
<dbReference type="Proteomes" id="UP000789508">
    <property type="component" value="Unassembled WGS sequence"/>
</dbReference>
<sequence>MELSSSVITTINIPSTVTKSSKSIFPISSSSPSLYHRPRLPIDVLHEIIENLANDKNSLYATLLVSRDWCRTTVPILWRNPFELLPTTWDQDQDQDKIRSLLRVYFAYVTGDDMAAVKTWNVRIPKLRSSPTFDYIAFLQNMNDRHVITAVNILFPYLNEGFAYPIGHNRVCYALIKEMIRRASNLAEVTISAQHWAILPNEHIEGFFAMLGGQHPKIRKLRFRLRNFGSYLYPDDQLKYAVCASNLVHQLKYLEEVEFANIDVGLTEILETLKTRPKSLIKIKFRYCCFYDGRHAILRDWESLEGLEEFLSVGCHHLASSDLGFLEEKMIVKDKMGLRVQLMGKDKNNENQIESKKSKESKDSIRYSIFKKTKTASL</sequence>
<gene>
    <name evidence="1" type="ORF">ALEPTO_LOCUS5709</name>
</gene>
<evidence type="ECO:0000313" key="1">
    <source>
        <dbReference type="EMBL" id="CAG8547444.1"/>
    </source>
</evidence>
<dbReference type="InterPro" id="IPR036047">
    <property type="entry name" value="F-box-like_dom_sf"/>
</dbReference>